<keyword evidence="3" id="KW-0813">Transport</keyword>
<dbReference type="GO" id="GO:0031080">
    <property type="term" value="C:nuclear pore outer ring"/>
    <property type="evidence" value="ECO:0007669"/>
    <property type="project" value="TreeGrafter"/>
</dbReference>
<evidence type="ECO:0000313" key="5">
    <source>
        <dbReference type="EMBL" id="KAG1553960.1"/>
    </source>
</evidence>
<evidence type="ECO:0000256" key="4">
    <source>
        <dbReference type="ARBA" id="ARBA00023242"/>
    </source>
</evidence>
<evidence type="ECO:0000256" key="1">
    <source>
        <dbReference type="ARBA" id="ARBA00004123"/>
    </source>
</evidence>
<comment type="caution">
    <text evidence="5">The sequence shown here is derived from an EMBL/GenBank/DDBJ whole genome shotgun (WGS) entry which is preliminary data.</text>
</comment>
<gene>
    <name evidence="5" type="ORF">G6F51_000255</name>
</gene>
<evidence type="ECO:0000256" key="2">
    <source>
        <dbReference type="ARBA" id="ARBA00005569"/>
    </source>
</evidence>
<dbReference type="InterPro" id="IPR015943">
    <property type="entry name" value="WD40/YVTN_repeat-like_dom_sf"/>
</dbReference>
<dbReference type="OrthoDB" id="103454at2759"/>
<dbReference type="GO" id="GO:0016973">
    <property type="term" value="P:poly(A)+ mRNA export from nucleus"/>
    <property type="evidence" value="ECO:0007669"/>
    <property type="project" value="TreeGrafter"/>
</dbReference>
<dbReference type="GO" id="GO:0017056">
    <property type="term" value="F:structural constituent of nuclear pore"/>
    <property type="evidence" value="ECO:0007669"/>
    <property type="project" value="InterPro"/>
</dbReference>
<comment type="subcellular location">
    <subcellularLocation>
        <location evidence="1">Nucleus</location>
    </subcellularLocation>
</comment>
<dbReference type="PANTHER" id="PTHR13405:SF11">
    <property type="entry name" value="NUCLEAR PORE COMPLEX PROTEIN NUP133"/>
    <property type="match status" value="1"/>
</dbReference>
<dbReference type="PANTHER" id="PTHR13405">
    <property type="entry name" value="NUCLEAR PORE COMPLEX PROTEIN NUP133"/>
    <property type="match status" value="1"/>
</dbReference>
<proteinExistence type="inferred from homology"/>
<dbReference type="Gene3D" id="2.130.10.10">
    <property type="entry name" value="YVTN repeat-like/Quinoprotein amine dehydrogenase"/>
    <property type="match status" value="1"/>
</dbReference>
<evidence type="ECO:0000256" key="3">
    <source>
        <dbReference type="ARBA" id="ARBA00022448"/>
    </source>
</evidence>
<dbReference type="AlphaFoldDB" id="A0A9P7CHY4"/>
<dbReference type="Proteomes" id="UP000717996">
    <property type="component" value="Unassembled WGS sequence"/>
</dbReference>
<comment type="similarity">
    <text evidence="2">Belongs to the nucleoporin Nup133 family.</text>
</comment>
<keyword evidence="4" id="KW-0539">Nucleus</keyword>
<dbReference type="EMBL" id="JAANIT010000013">
    <property type="protein sequence ID" value="KAG1553960.1"/>
    <property type="molecule type" value="Genomic_DNA"/>
</dbReference>
<dbReference type="GO" id="GO:0000972">
    <property type="term" value="P:transcription-dependent tethering of RNA polymerase II gene DNA at nuclear periphery"/>
    <property type="evidence" value="ECO:0007669"/>
    <property type="project" value="TreeGrafter"/>
</dbReference>
<sequence length="1092" mass="125402">MPKAKTSSRVSSISKLSPFFRKRTDKPKLELHDYILASDTTSTSYPTFWADPEVLSQTNAYRIRRIGKLPSTLENVINMYSSQDVRVHSSQLFNCITIATPDSIYVYFYKKKDNDRVIHLSMEENQEPPIVNMVSSDTQTIGILAVSKSGHITYWRQYSGASSFLKYKLSLSQQEQITAVESIRGQRAILGSSLGNIYLVDYNANKLAVFSFYKQMNLAAFLSNMLFVTNPVESRSNVVKSSLPCKGKILRIRFSQDHAYIAYAEHMAVWNINDQNEIKLSTVISIHHHLKEALSRHIPSHVSRDYIKANLLDICLSENNTFTVLVSYSVPEMGNYVQYAVISFTYSGSILKENTPLWILHTASVPYSVIPDTLQRAPTLLISEGLAFVTFDRTMIVVSMDKNSVFEERVVLKQDDDDILCTQVNQTVEASALMITRKCIIEFQVDTNKIRRPSAEGNIYAVAVDDTNERDTLIFKSRLEQAVFFGVPEQGPLQFPLRTEQEDISKAVLSLTDDILKGCELLPKSLELGFYIESRYVFSNRIMSVLTDNGLIHSMTENERFKILKTTEYYYLTIVLYETLVENHSFTLQFSAAIQSVLQENSGDLIRAFLIDHPFDVNQLIEQFFSTFEAFDFNLEETALYLQKINKVILSLANRAYNYEEKYLPLYEISHHFGDLWMIASASDLLMKAFEKTQNYVCLSSLNNVTNQSMAALKDNLCEIGSLLLNHLSIEIYKSVGDVRQNYADKLSNTKSVIIQKLCACQQYQVAIELAEKYDDLPAIVAALQTSQLSDEEVQAKHIYFIQAYGYDYFTLLLNWLNDHGEDEKILLLSKHVPDYVDKFFENNPVKISWTYYLLQENYVKALIRLKECLERETNVYKRCDMLSWANMMLVATKEEKDDMFDPNVLQGLSAQLEFEAIQMEIIEAFKEHLNFMSANENAAMFILNKCASILVEDKTRKEDVKELKESIEKLLNETSLDKVQVIKILVMLDNFGSDVMNMTIALRLVNEVKDESNLLLSQIIWKEIYSRDLNSKYVKYHQEFTKVQRHTALKETYTWRVIQSNEGNILAPSSLNYFQSQELSQLEQLFKAVMS</sequence>
<organism evidence="5 6">
    <name type="scientific">Rhizopus oryzae</name>
    <name type="common">Mucormycosis agent</name>
    <name type="synonym">Rhizopus arrhizus var. delemar</name>
    <dbReference type="NCBI Taxonomy" id="64495"/>
    <lineage>
        <taxon>Eukaryota</taxon>
        <taxon>Fungi</taxon>
        <taxon>Fungi incertae sedis</taxon>
        <taxon>Mucoromycota</taxon>
        <taxon>Mucoromycotina</taxon>
        <taxon>Mucoromycetes</taxon>
        <taxon>Mucorales</taxon>
        <taxon>Mucorineae</taxon>
        <taxon>Rhizopodaceae</taxon>
        <taxon>Rhizopus</taxon>
    </lineage>
</organism>
<reference evidence="5" key="1">
    <citation type="journal article" date="2020" name="Microb. Genom.">
        <title>Genetic diversity of clinical and environmental Mucorales isolates obtained from an investigation of mucormycosis cases among solid organ transplant recipients.</title>
        <authorList>
            <person name="Nguyen M.H."/>
            <person name="Kaul D."/>
            <person name="Muto C."/>
            <person name="Cheng S.J."/>
            <person name="Richter R.A."/>
            <person name="Bruno V.M."/>
            <person name="Liu G."/>
            <person name="Beyhan S."/>
            <person name="Sundermann A.J."/>
            <person name="Mounaud S."/>
            <person name="Pasculle A.W."/>
            <person name="Nierman W.C."/>
            <person name="Driscoll E."/>
            <person name="Cumbie R."/>
            <person name="Clancy C.J."/>
            <person name="Dupont C.L."/>
        </authorList>
    </citation>
    <scope>NUCLEOTIDE SEQUENCE</scope>
    <source>
        <strain evidence="5">GL16</strain>
    </source>
</reference>
<dbReference type="InterPro" id="IPR037624">
    <property type="entry name" value="Nup133-like"/>
</dbReference>
<protein>
    <submittedName>
        <fullName evidence="5">Uncharacterized protein</fullName>
    </submittedName>
</protein>
<dbReference type="SUPFAM" id="SSF117289">
    <property type="entry name" value="Nucleoporin domain"/>
    <property type="match status" value="1"/>
</dbReference>
<evidence type="ECO:0000313" key="6">
    <source>
        <dbReference type="Proteomes" id="UP000717996"/>
    </source>
</evidence>
<name>A0A9P7CHY4_RHIOR</name>
<dbReference type="GO" id="GO:0006606">
    <property type="term" value="P:protein import into nucleus"/>
    <property type="evidence" value="ECO:0007669"/>
    <property type="project" value="TreeGrafter"/>
</dbReference>
<accession>A0A9P7CHY4</accession>